<comment type="catalytic activity">
    <reaction evidence="1">
        <text>L-glutamyl-tRNA(Gln) + L-glutamine + ATP + H2O = L-glutaminyl-tRNA(Gln) + L-glutamate + ADP + phosphate + H(+)</text>
        <dbReference type="Rhea" id="RHEA:17521"/>
        <dbReference type="Rhea" id="RHEA-COMP:9681"/>
        <dbReference type="Rhea" id="RHEA-COMP:9684"/>
        <dbReference type="ChEBI" id="CHEBI:15377"/>
        <dbReference type="ChEBI" id="CHEBI:15378"/>
        <dbReference type="ChEBI" id="CHEBI:29985"/>
        <dbReference type="ChEBI" id="CHEBI:30616"/>
        <dbReference type="ChEBI" id="CHEBI:43474"/>
        <dbReference type="ChEBI" id="CHEBI:58359"/>
        <dbReference type="ChEBI" id="CHEBI:78520"/>
        <dbReference type="ChEBI" id="CHEBI:78521"/>
        <dbReference type="ChEBI" id="CHEBI:456216"/>
    </reaction>
</comment>
<dbReference type="OrthoDB" id="9813938at2"/>
<keyword evidence="4" id="KW-1185">Reference proteome</keyword>
<dbReference type="Proteomes" id="UP000245959">
    <property type="component" value="Unassembled WGS sequence"/>
</dbReference>
<dbReference type="GO" id="GO:0006412">
    <property type="term" value="P:translation"/>
    <property type="evidence" value="ECO:0007669"/>
    <property type="project" value="UniProtKB-UniRule"/>
</dbReference>
<gene>
    <name evidence="1 2" type="primary">gatC</name>
    <name evidence="3" type="ORF">C8D82_110135</name>
    <name evidence="2" type="ORF">HF882_06515</name>
</gene>
<evidence type="ECO:0000313" key="3">
    <source>
        <dbReference type="EMBL" id="PVY42825.1"/>
    </source>
</evidence>
<dbReference type="GeneID" id="78295048"/>
<dbReference type="InterPro" id="IPR036113">
    <property type="entry name" value="Asp/Glu-ADT_sf_sub_c"/>
</dbReference>
<sequence length="101" mass="11252">MEKPQIDIKYVAALARLEIRPEQAERLQNDLQNIVEYINELGELDLTGVEPTAHAAALSNVWREDEAGTPFDRDRMLANAPALMNGDLIRVPQVLPGEGMN</sequence>
<keyword evidence="1" id="KW-0547">Nucleotide-binding</keyword>
<accession>A0A2U1B2C4</accession>
<comment type="catalytic activity">
    <reaction evidence="1">
        <text>L-aspartyl-tRNA(Asn) + L-glutamine + ATP + H2O = L-asparaginyl-tRNA(Asn) + L-glutamate + ADP + phosphate + 2 H(+)</text>
        <dbReference type="Rhea" id="RHEA:14513"/>
        <dbReference type="Rhea" id="RHEA-COMP:9674"/>
        <dbReference type="Rhea" id="RHEA-COMP:9677"/>
        <dbReference type="ChEBI" id="CHEBI:15377"/>
        <dbReference type="ChEBI" id="CHEBI:15378"/>
        <dbReference type="ChEBI" id="CHEBI:29985"/>
        <dbReference type="ChEBI" id="CHEBI:30616"/>
        <dbReference type="ChEBI" id="CHEBI:43474"/>
        <dbReference type="ChEBI" id="CHEBI:58359"/>
        <dbReference type="ChEBI" id="CHEBI:78515"/>
        <dbReference type="ChEBI" id="CHEBI:78516"/>
        <dbReference type="ChEBI" id="CHEBI:456216"/>
    </reaction>
</comment>
<dbReference type="Gene3D" id="1.10.20.60">
    <property type="entry name" value="Glu-tRNAGln amidotransferase C subunit, N-terminal domain"/>
    <property type="match status" value="1"/>
</dbReference>
<keyword evidence="1" id="KW-0648">Protein biosynthesis</keyword>
<dbReference type="SUPFAM" id="SSF141000">
    <property type="entry name" value="Glu-tRNAGln amidotransferase C subunit"/>
    <property type="match status" value="1"/>
</dbReference>
<comment type="similarity">
    <text evidence="1">Belongs to the GatC family.</text>
</comment>
<dbReference type="GO" id="GO:0070681">
    <property type="term" value="P:glutaminyl-tRNAGln biosynthesis via transamidation"/>
    <property type="evidence" value="ECO:0007669"/>
    <property type="project" value="TreeGrafter"/>
</dbReference>
<dbReference type="NCBIfam" id="TIGR00135">
    <property type="entry name" value="gatC"/>
    <property type="match status" value="1"/>
</dbReference>
<dbReference type="InterPro" id="IPR003837">
    <property type="entry name" value="GatC"/>
</dbReference>
<dbReference type="EC" id="6.3.5.-" evidence="1"/>
<comment type="caution">
    <text evidence="3">The sequence shown here is derived from an EMBL/GenBank/DDBJ whole genome shotgun (WGS) entry which is preliminary data.</text>
</comment>
<keyword evidence="1" id="KW-0067">ATP-binding</keyword>
<dbReference type="GO" id="GO:0016740">
    <property type="term" value="F:transferase activity"/>
    <property type="evidence" value="ECO:0007669"/>
    <property type="project" value="UniProtKB-KW"/>
</dbReference>
<evidence type="ECO:0000256" key="1">
    <source>
        <dbReference type="HAMAP-Rule" id="MF_00122"/>
    </source>
</evidence>
<dbReference type="AlphaFoldDB" id="A0A2U1B2C4"/>
<keyword evidence="3" id="KW-0808">Transferase</keyword>
<evidence type="ECO:0000313" key="5">
    <source>
        <dbReference type="Proteomes" id="UP000576225"/>
    </source>
</evidence>
<reference evidence="2 5" key="2">
    <citation type="submission" date="2020-04" db="EMBL/GenBank/DDBJ databases">
        <authorList>
            <person name="Hitch T.C.A."/>
            <person name="Wylensek D."/>
            <person name="Clavel T."/>
        </authorList>
    </citation>
    <scope>NUCLEOTIDE SEQUENCE [LARGE SCALE GENOMIC DNA]</scope>
    <source>
        <strain evidence="2 5">COR2-253-APC-1A</strain>
    </source>
</reference>
<comment type="function">
    <text evidence="1">Allows the formation of correctly charged Asn-tRNA(Asn) or Gln-tRNA(Gln) through the transamidation of misacylated Asp-tRNA(Asn) or Glu-tRNA(Gln) in organisms which lack either or both of asparaginyl-tRNA or glutaminyl-tRNA synthetases. The reaction takes place in the presence of glutamine and ATP through an activated phospho-Asp-tRNA(Asn) or phospho-Glu-tRNA(Gln).</text>
</comment>
<dbReference type="GO" id="GO:0005524">
    <property type="term" value="F:ATP binding"/>
    <property type="evidence" value="ECO:0007669"/>
    <property type="project" value="UniProtKB-KW"/>
</dbReference>
<dbReference type="PANTHER" id="PTHR15004:SF0">
    <property type="entry name" value="GLUTAMYL-TRNA(GLN) AMIDOTRANSFERASE SUBUNIT C, MITOCHONDRIAL"/>
    <property type="match status" value="1"/>
</dbReference>
<dbReference type="EMBL" id="QEKH01000010">
    <property type="protein sequence ID" value="PVY42825.1"/>
    <property type="molecule type" value="Genomic_DNA"/>
</dbReference>
<dbReference type="Proteomes" id="UP000576225">
    <property type="component" value="Unassembled WGS sequence"/>
</dbReference>
<proteinExistence type="inferred from homology"/>
<evidence type="ECO:0000313" key="4">
    <source>
        <dbReference type="Proteomes" id="UP000245959"/>
    </source>
</evidence>
<reference evidence="3 4" key="1">
    <citation type="submission" date="2018-04" db="EMBL/GenBank/DDBJ databases">
        <title>Genomic Encyclopedia of Type Strains, Phase IV (KMG-IV): sequencing the most valuable type-strain genomes for metagenomic binning, comparative biology and taxonomic classification.</title>
        <authorList>
            <person name="Goeker M."/>
        </authorList>
    </citation>
    <scope>NUCLEOTIDE SEQUENCE [LARGE SCALE GENOMIC DNA]</scope>
    <source>
        <strain evidence="3 4">DSM 14823</strain>
    </source>
</reference>
<comment type="subunit">
    <text evidence="1">Heterotrimer of A, B and C subunits.</text>
</comment>
<protein>
    <recommendedName>
        <fullName evidence="1">Aspartyl/glutamyl-tRNA(Asn/Gln) amidotransferase subunit C</fullName>
        <shortName evidence="1">Asp/Glu-ADT subunit C</shortName>
        <ecNumber evidence="1">6.3.5.-</ecNumber>
    </recommendedName>
</protein>
<name>A0A2U1B2C4_9BACT</name>
<dbReference type="RefSeq" id="WP_116883734.1">
    <property type="nucleotide sequence ID" value="NZ_CABMMC010000191.1"/>
</dbReference>
<organism evidence="3 4">
    <name type="scientific">Victivallis vadensis</name>
    <dbReference type="NCBI Taxonomy" id="172901"/>
    <lineage>
        <taxon>Bacteria</taxon>
        <taxon>Pseudomonadati</taxon>
        <taxon>Lentisphaerota</taxon>
        <taxon>Lentisphaeria</taxon>
        <taxon>Victivallales</taxon>
        <taxon>Victivallaceae</taxon>
        <taxon>Victivallis</taxon>
    </lineage>
</organism>
<dbReference type="PANTHER" id="PTHR15004">
    <property type="entry name" value="GLUTAMYL-TRNA(GLN) AMIDOTRANSFERASE SUBUNIT C, MITOCHONDRIAL"/>
    <property type="match status" value="1"/>
</dbReference>
<evidence type="ECO:0000313" key="2">
    <source>
        <dbReference type="EMBL" id="NMD86235.1"/>
    </source>
</evidence>
<dbReference type="Pfam" id="PF02686">
    <property type="entry name" value="GatC"/>
    <property type="match status" value="1"/>
</dbReference>
<dbReference type="HAMAP" id="MF_00122">
    <property type="entry name" value="GatC"/>
    <property type="match status" value="1"/>
</dbReference>
<keyword evidence="1" id="KW-0436">Ligase</keyword>
<dbReference type="GO" id="GO:0006450">
    <property type="term" value="P:regulation of translational fidelity"/>
    <property type="evidence" value="ECO:0007669"/>
    <property type="project" value="InterPro"/>
</dbReference>
<dbReference type="GO" id="GO:0050567">
    <property type="term" value="F:glutaminyl-tRNA synthase (glutamine-hydrolyzing) activity"/>
    <property type="evidence" value="ECO:0007669"/>
    <property type="project" value="UniProtKB-UniRule"/>
</dbReference>
<dbReference type="EMBL" id="JABAEW010000009">
    <property type="protein sequence ID" value="NMD86235.1"/>
    <property type="molecule type" value="Genomic_DNA"/>
</dbReference>